<dbReference type="PANTHER" id="PTHR35024">
    <property type="entry name" value="HYPOTHETICAL CYTOSOLIC PROTEIN"/>
    <property type="match status" value="1"/>
</dbReference>
<dbReference type="AlphaFoldDB" id="A0AB39KUC5"/>
<name>A0AB39KUC5_9CAUL</name>
<feature type="region of interest" description="Disordered" evidence="2">
    <location>
        <begin position="133"/>
        <end position="152"/>
    </location>
</feature>
<dbReference type="EMBL" id="CP158375">
    <property type="protein sequence ID" value="XDO97061.1"/>
    <property type="molecule type" value="Genomic_DNA"/>
</dbReference>
<dbReference type="InterPro" id="IPR007607">
    <property type="entry name" value="BacA/B"/>
</dbReference>
<dbReference type="PANTHER" id="PTHR35024:SF4">
    <property type="entry name" value="POLYMER-FORMING CYTOSKELETAL PROTEIN"/>
    <property type="match status" value="1"/>
</dbReference>
<gene>
    <name evidence="3" type="ORF">ABOZ73_01135</name>
</gene>
<dbReference type="Pfam" id="PF04519">
    <property type="entry name" value="Bactofilin"/>
    <property type="match status" value="1"/>
</dbReference>
<accession>A0AB39KUC5</accession>
<reference evidence="3" key="1">
    <citation type="submission" date="2024-06" db="EMBL/GenBank/DDBJ databases">
        <title>Caulobacter inopinatus, sp. nov.</title>
        <authorList>
            <person name="Donachie S.P."/>
        </authorList>
    </citation>
    <scope>NUCLEOTIDE SEQUENCE</scope>
    <source>
        <strain evidence="3">73W</strain>
    </source>
</reference>
<feature type="compositionally biased region" description="Low complexity" evidence="2">
    <location>
        <begin position="133"/>
        <end position="143"/>
    </location>
</feature>
<comment type="similarity">
    <text evidence="1">Belongs to the bactofilin family.</text>
</comment>
<feature type="region of interest" description="Disordered" evidence="2">
    <location>
        <begin position="1"/>
        <end position="27"/>
    </location>
</feature>
<evidence type="ECO:0000256" key="1">
    <source>
        <dbReference type="ARBA" id="ARBA00044755"/>
    </source>
</evidence>
<dbReference type="RefSeq" id="WP_369060028.1">
    <property type="nucleotide sequence ID" value="NZ_CP158375.1"/>
</dbReference>
<proteinExistence type="inferred from homology"/>
<evidence type="ECO:0000313" key="3">
    <source>
        <dbReference type="EMBL" id="XDO97061.1"/>
    </source>
</evidence>
<protein>
    <submittedName>
        <fullName evidence="3">Polymer-forming cytoskeletal protein</fullName>
    </submittedName>
</protein>
<sequence length="152" mass="15614">MFSKQAAKGGASVENLPAVHDGGRRNSGPKVASLIGADISIKGNLSGGGDLHLDGTIKGDVKVERLTIGETGHVQGAITAETVDVRGRVSGAITAKQVRLFSTAHVDGDVTHEQLSMEIGAYFQGRSLKLQRPAPAAAPQPEADVVALPAAE</sequence>
<evidence type="ECO:0000256" key="2">
    <source>
        <dbReference type="SAM" id="MobiDB-lite"/>
    </source>
</evidence>
<organism evidence="3">
    <name type="scientific">Caulobacter sp. 73W</name>
    <dbReference type="NCBI Taxonomy" id="3161137"/>
    <lineage>
        <taxon>Bacteria</taxon>
        <taxon>Pseudomonadati</taxon>
        <taxon>Pseudomonadota</taxon>
        <taxon>Alphaproteobacteria</taxon>
        <taxon>Caulobacterales</taxon>
        <taxon>Caulobacteraceae</taxon>
        <taxon>Caulobacter</taxon>
    </lineage>
</organism>